<name>A0A1N6M000_9VIBR</name>
<evidence type="ECO:0000313" key="1">
    <source>
        <dbReference type="EMBL" id="SIO92764.1"/>
    </source>
</evidence>
<proteinExistence type="predicted"/>
<organism evidence="1 2">
    <name type="scientific">Vibrio spartinae</name>
    <dbReference type="NCBI Taxonomy" id="1918945"/>
    <lineage>
        <taxon>Bacteria</taxon>
        <taxon>Pseudomonadati</taxon>
        <taxon>Pseudomonadota</taxon>
        <taxon>Gammaproteobacteria</taxon>
        <taxon>Vibrionales</taxon>
        <taxon>Vibrionaceae</taxon>
        <taxon>Vibrio</taxon>
    </lineage>
</organism>
<dbReference type="AlphaFoldDB" id="A0A1N6M000"/>
<dbReference type="OrthoDB" id="9975620at2"/>
<evidence type="ECO:0000313" key="2">
    <source>
        <dbReference type="Proteomes" id="UP000184774"/>
    </source>
</evidence>
<dbReference type="Proteomes" id="UP000184774">
    <property type="component" value="Unassembled WGS sequence"/>
</dbReference>
<dbReference type="EMBL" id="FSSB01000005">
    <property type="protein sequence ID" value="SIO92764.1"/>
    <property type="molecule type" value="Genomic_DNA"/>
</dbReference>
<protein>
    <submittedName>
        <fullName evidence="1">Uncharacterized protein</fullName>
    </submittedName>
</protein>
<dbReference type="RefSeq" id="WP_074371394.1">
    <property type="nucleotide sequence ID" value="NZ_AP024907.1"/>
</dbReference>
<accession>A0A1N6M000</accession>
<gene>
    <name evidence="1" type="ORF">VSP9026_00384</name>
</gene>
<sequence>MITIKGGSIVNCRTVFRLGNNSTLDIDSLFIDNCRTVYDIDSQNSNINIYAKSLNVTNTHTFIAVAEQTAESPTFSPQIDNQIPHFLLEFSDENYAMRIAKQYINSTSEIHKK</sequence>
<reference evidence="1 2" key="1">
    <citation type="submission" date="2016-12" db="EMBL/GenBank/DDBJ databases">
        <authorList>
            <person name="Song W.-J."/>
            <person name="Kurnit D.M."/>
        </authorList>
    </citation>
    <scope>NUCLEOTIDE SEQUENCE [LARGE SCALE GENOMIC DNA]</scope>
    <source>
        <strain evidence="1 2">CECT 9026</strain>
    </source>
</reference>